<feature type="domain" description="AdoMet activation" evidence="27">
    <location>
        <begin position="913"/>
        <end position="1244"/>
    </location>
</feature>
<dbReference type="GO" id="GO:0008705">
    <property type="term" value="F:methionine synthase activity"/>
    <property type="evidence" value="ECO:0007669"/>
    <property type="project" value="UniProtKB-UniRule"/>
</dbReference>
<dbReference type="InterPro" id="IPR000489">
    <property type="entry name" value="Pterin-binding_dom"/>
</dbReference>
<dbReference type="NCBIfam" id="TIGR02082">
    <property type="entry name" value="metH"/>
    <property type="match status" value="1"/>
</dbReference>
<comment type="function">
    <text evidence="18 21">Catalyzes the transfer of a methyl group from methyl-cobalamin to homocysteine, yielding enzyme-bound cob(I)alamin and methionine. Subsequently, remethylates the cofactor using methyltetrahydrofolate.</text>
</comment>
<comment type="pathway">
    <text evidence="4 21">Amino-acid biosynthesis; L-methionine biosynthesis via de novo pathway; L-methionine from L-homocysteine (MetH route): step 1/1.</text>
</comment>
<evidence type="ECO:0000256" key="21">
    <source>
        <dbReference type="PIRNR" id="PIRNR000381"/>
    </source>
</evidence>
<dbReference type="SUPFAM" id="SSF51717">
    <property type="entry name" value="Dihydropteroate synthetase-like"/>
    <property type="match status" value="1"/>
</dbReference>
<evidence type="ECO:0000259" key="27">
    <source>
        <dbReference type="PROSITE" id="PS50974"/>
    </source>
</evidence>
<dbReference type="Gene3D" id="3.10.196.10">
    <property type="entry name" value="Vitamin B12-dependent methionine synthase, activation domain"/>
    <property type="match status" value="1"/>
</dbReference>
<dbReference type="SUPFAM" id="SSF52242">
    <property type="entry name" value="Cobalamin (vitamin B12)-binding domain"/>
    <property type="match status" value="1"/>
</dbReference>
<dbReference type="Pfam" id="PF02574">
    <property type="entry name" value="S-methyl_trans"/>
    <property type="match status" value="1"/>
</dbReference>
<keyword evidence="8 21" id="KW-0489">Methyltransferase</keyword>
<evidence type="ECO:0000256" key="5">
    <source>
        <dbReference type="ARBA" id="ARBA00010398"/>
    </source>
</evidence>
<evidence type="ECO:0000256" key="23">
    <source>
        <dbReference type="PIRSR" id="PIRSR000381-2"/>
    </source>
</evidence>
<dbReference type="Gene3D" id="3.20.20.20">
    <property type="entry name" value="Dihydropteroate synthase-like"/>
    <property type="match status" value="1"/>
</dbReference>
<dbReference type="AlphaFoldDB" id="A0A5C6FUT3"/>
<evidence type="ECO:0000256" key="18">
    <source>
        <dbReference type="ARBA" id="ARBA00025552"/>
    </source>
</evidence>
<feature type="binding site" evidence="23">
    <location>
        <position position="822"/>
    </location>
    <ligand>
        <name>methylcob(III)alamin</name>
        <dbReference type="ChEBI" id="CHEBI:28115"/>
    </ligand>
</feature>
<comment type="similarity">
    <text evidence="5">Belongs to the vitamin-B12 dependent methionine synthase family.</text>
</comment>
<feature type="domain" description="B12-binding" evidence="28">
    <location>
        <begin position="764"/>
        <end position="899"/>
    </location>
</feature>
<evidence type="ECO:0000256" key="16">
    <source>
        <dbReference type="ARBA" id="ARBA00023167"/>
    </source>
</evidence>
<feature type="binding site" evidence="22 24">
    <location>
        <position position="262"/>
    </location>
    <ligand>
        <name>Zn(2+)</name>
        <dbReference type="ChEBI" id="CHEBI:29105"/>
    </ligand>
</feature>
<feature type="binding site" evidence="23">
    <location>
        <position position="1151"/>
    </location>
    <ligand>
        <name>S-adenosyl-L-methionine</name>
        <dbReference type="ChEBI" id="CHEBI:59789"/>
    </ligand>
</feature>
<keyword evidence="16 21" id="KW-0486">Methionine biosynthesis</keyword>
<dbReference type="InterPro" id="IPR003726">
    <property type="entry name" value="HCY_dom"/>
</dbReference>
<feature type="binding site" evidence="23">
    <location>
        <begin position="774"/>
        <end position="778"/>
    </location>
    <ligand>
        <name>methylcob(III)alamin</name>
        <dbReference type="ChEBI" id="CHEBI:28115"/>
    </ligand>
</feature>
<dbReference type="PROSITE" id="PS50974">
    <property type="entry name" value="ADOMET_ACTIVATION"/>
    <property type="match status" value="1"/>
</dbReference>
<evidence type="ECO:0000256" key="1">
    <source>
        <dbReference type="ARBA" id="ARBA00001700"/>
    </source>
</evidence>
<comment type="cofactor">
    <cofactor evidence="2 21 24">
        <name>Zn(2+)</name>
        <dbReference type="ChEBI" id="CHEBI:29105"/>
    </cofactor>
</comment>
<feature type="domain" description="Hcy-binding" evidence="25">
    <location>
        <begin position="19"/>
        <end position="340"/>
    </location>
</feature>
<dbReference type="InterPro" id="IPR036589">
    <property type="entry name" value="HCY_dom_sf"/>
</dbReference>
<dbReference type="InterPro" id="IPR037010">
    <property type="entry name" value="VitB12-dep_Met_synth_activ_sf"/>
</dbReference>
<dbReference type="NCBIfam" id="NF007024">
    <property type="entry name" value="PRK09490.1"/>
    <property type="match status" value="1"/>
</dbReference>
<dbReference type="GO" id="GO:0046653">
    <property type="term" value="P:tetrahydrofolate metabolic process"/>
    <property type="evidence" value="ECO:0007669"/>
    <property type="project" value="TreeGrafter"/>
</dbReference>
<dbReference type="Gene3D" id="3.20.20.330">
    <property type="entry name" value="Homocysteine-binding-like domain"/>
    <property type="match status" value="1"/>
</dbReference>
<keyword evidence="13 21" id="KW-0479">Metal-binding</keyword>
<evidence type="ECO:0000256" key="9">
    <source>
        <dbReference type="ARBA" id="ARBA00022605"/>
    </source>
</evidence>
<dbReference type="PROSITE" id="PS51332">
    <property type="entry name" value="B12_BINDING"/>
    <property type="match status" value="1"/>
</dbReference>
<protein>
    <recommendedName>
        <fullName evidence="7 20">Methionine synthase</fullName>
        <ecNumber evidence="6 20">2.1.1.13</ecNumber>
    </recommendedName>
    <alternativeName>
        <fullName evidence="19 21">5-methyltetrahydrofolate--homocysteine methyltransferase</fullName>
    </alternativeName>
</protein>
<dbReference type="Gene3D" id="3.40.50.280">
    <property type="entry name" value="Cobalamin-binding domain"/>
    <property type="match status" value="1"/>
</dbReference>
<dbReference type="InterPro" id="IPR011005">
    <property type="entry name" value="Dihydropteroate_synth-like_sf"/>
</dbReference>
<dbReference type="SUPFAM" id="SSF47644">
    <property type="entry name" value="Methionine synthase domain"/>
    <property type="match status" value="1"/>
</dbReference>
<evidence type="ECO:0000259" key="28">
    <source>
        <dbReference type="PROSITE" id="PS51332"/>
    </source>
</evidence>
<dbReference type="PROSITE" id="PS51337">
    <property type="entry name" value="B12_BINDING_NTER"/>
    <property type="match status" value="1"/>
</dbReference>
<dbReference type="Gene3D" id="1.10.288.10">
    <property type="entry name" value="Cobalamin-dependent Methionine Synthase, domain 2"/>
    <property type="match status" value="1"/>
</dbReference>
<evidence type="ECO:0000256" key="13">
    <source>
        <dbReference type="ARBA" id="ARBA00022723"/>
    </source>
</evidence>
<keyword evidence="14" id="KW-0677">Repeat</keyword>
<evidence type="ECO:0000256" key="8">
    <source>
        <dbReference type="ARBA" id="ARBA00022603"/>
    </source>
</evidence>
<dbReference type="InterPro" id="IPR033706">
    <property type="entry name" value="Met_synthase_B12-bd"/>
</dbReference>
<dbReference type="GO" id="GO:0008270">
    <property type="term" value="F:zinc ion binding"/>
    <property type="evidence" value="ECO:0007669"/>
    <property type="project" value="UniProtKB-UniRule"/>
</dbReference>
<feature type="binding site" evidence="23">
    <location>
        <position position="963"/>
    </location>
    <ligand>
        <name>S-adenosyl-L-methionine</name>
        <dbReference type="ChEBI" id="CHEBI:59789"/>
    </ligand>
</feature>
<dbReference type="InterPro" id="IPR006158">
    <property type="entry name" value="Cobalamin-bd"/>
</dbReference>
<feature type="binding site" evidence="23">
    <location>
        <position position="707"/>
    </location>
    <ligand>
        <name>methylcob(III)alamin</name>
        <dbReference type="ChEBI" id="CHEBI:28115"/>
    </ligand>
</feature>
<dbReference type="InterPro" id="IPR050554">
    <property type="entry name" value="Met_Synthase/Corrinoid"/>
</dbReference>
<keyword evidence="12 21" id="KW-0949">S-adenosyl-L-methionine</keyword>
<reference evidence="30 31" key="1">
    <citation type="submission" date="2019-02" db="EMBL/GenBank/DDBJ databases">
        <title>Deep-cultivation of Planctomycetes and their phenomic and genomic characterization uncovers novel biology.</title>
        <authorList>
            <person name="Wiegand S."/>
            <person name="Jogler M."/>
            <person name="Boedeker C."/>
            <person name="Pinto D."/>
            <person name="Vollmers J."/>
            <person name="Rivas-Marin E."/>
            <person name="Kohn T."/>
            <person name="Peeters S.H."/>
            <person name="Heuer A."/>
            <person name="Rast P."/>
            <person name="Oberbeckmann S."/>
            <person name="Bunk B."/>
            <person name="Jeske O."/>
            <person name="Meyerdierks A."/>
            <person name="Storesund J.E."/>
            <person name="Kallscheuer N."/>
            <person name="Luecker S."/>
            <person name="Lage O.M."/>
            <person name="Pohl T."/>
            <person name="Merkel B.J."/>
            <person name="Hornburger P."/>
            <person name="Mueller R.-W."/>
            <person name="Bruemmer F."/>
            <person name="Labrenz M."/>
            <person name="Spormann A.M."/>
            <person name="Op Den Camp H."/>
            <person name="Overmann J."/>
            <person name="Amann R."/>
            <person name="Jetten M.S.M."/>
            <person name="Mascher T."/>
            <person name="Medema M.H."/>
            <person name="Devos D.P."/>
            <person name="Kaster A.-K."/>
            <person name="Ovreas L."/>
            <person name="Rohde M."/>
            <person name="Galperin M.Y."/>
            <person name="Jogler C."/>
        </authorList>
    </citation>
    <scope>NUCLEOTIDE SEQUENCE [LARGE SCALE GENOMIC DNA]</scope>
    <source>
        <strain evidence="30 31">V7</strain>
    </source>
</reference>
<dbReference type="FunFam" id="3.40.50.280:FF:000001">
    <property type="entry name" value="Methionine synthase"/>
    <property type="match status" value="1"/>
</dbReference>
<feature type="binding site" description="axial binding residue" evidence="22">
    <location>
        <position position="777"/>
    </location>
    <ligand>
        <name>methylcob(III)alamin</name>
        <dbReference type="ChEBI" id="CHEBI:28115"/>
    </ligand>
    <ligandPart>
        <name>Co</name>
        <dbReference type="ChEBI" id="CHEBI:27638"/>
    </ligandPart>
</feature>
<dbReference type="GO" id="GO:0050667">
    <property type="term" value="P:homocysteine metabolic process"/>
    <property type="evidence" value="ECO:0007669"/>
    <property type="project" value="TreeGrafter"/>
</dbReference>
<dbReference type="PANTHER" id="PTHR45833:SF1">
    <property type="entry name" value="METHIONINE SYNTHASE"/>
    <property type="match status" value="1"/>
</dbReference>
<feature type="binding site" evidence="22 24">
    <location>
        <position position="326"/>
    </location>
    <ligand>
        <name>Zn(2+)</name>
        <dbReference type="ChEBI" id="CHEBI:29105"/>
    </ligand>
</feature>
<dbReference type="EMBL" id="SJPZ01000001">
    <property type="protein sequence ID" value="TWU65270.1"/>
    <property type="molecule type" value="Genomic_DNA"/>
</dbReference>
<evidence type="ECO:0000256" key="19">
    <source>
        <dbReference type="ARBA" id="ARBA00031040"/>
    </source>
</evidence>
<dbReference type="Pfam" id="PF02310">
    <property type="entry name" value="B12-binding"/>
    <property type="match status" value="1"/>
</dbReference>
<dbReference type="Pfam" id="PF00809">
    <property type="entry name" value="Pterin_bind"/>
    <property type="match status" value="1"/>
</dbReference>
<comment type="caution">
    <text evidence="30">The sequence shown here is derived from an EMBL/GenBank/DDBJ whole genome shotgun (WGS) entry which is preliminary data.</text>
</comment>
<evidence type="ECO:0000256" key="4">
    <source>
        <dbReference type="ARBA" id="ARBA00005178"/>
    </source>
</evidence>
<evidence type="ECO:0000256" key="3">
    <source>
        <dbReference type="ARBA" id="ARBA00001956"/>
    </source>
</evidence>
<dbReference type="FunFam" id="1.10.1240.10:FF:000001">
    <property type="entry name" value="Methionine synthase"/>
    <property type="match status" value="1"/>
</dbReference>
<dbReference type="FunFam" id="3.20.20.20:FF:000002">
    <property type="entry name" value="Methionine synthase"/>
    <property type="match status" value="1"/>
</dbReference>
<gene>
    <name evidence="30" type="primary">metH_1</name>
    <name evidence="30" type="ORF">V7x_08160</name>
</gene>
<feature type="domain" description="B12-binding N-terminal" evidence="29">
    <location>
        <begin position="663"/>
        <end position="757"/>
    </location>
</feature>
<dbReference type="InterPro" id="IPR003759">
    <property type="entry name" value="Cbl-bd_cap"/>
</dbReference>
<dbReference type="CDD" id="cd00740">
    <property type="entry name" value="MeTr"/>
    <property type="match status" value="1"/>
</dbReference>
<dbReference type="Proteomes" id="UP000316476">
    <property type="component" value="Unassembled WGS sequence"/>
</dbReference>
<evidence type="ECO:0000313" key="31">
    <source>
        <dbReference type="Proteomes" id="UP000316476"/>
    </source>
</evidence>
<evidence type="ECO:0000256" key="10">
    <source>
        <dbReference type="ARBA" id="ARBA00022628"/>
    </source>
</evidence>
<dbReference type="GO" id="GO:0005829">
    <property type="term" value="C:cytosol"/>
    <property type="evidence" value="ECO:0007669"/>
    <property type="project" value="TreeGrafter"/>
</dbReference>
<keyword evidence="17 21" id="KW-0170">Cobalt</keyword>
<evidence type="ECO:0000256" key="7">
    <source>
        <dbReference type="ARBA" id="ARBA00013998"/>
    </source>
</evidence>
<dbReference type="PROSITE" id="PS50970">
    <property type="entry name" value="HCY"/>
    <property type="match status" value="1"/>
</dbReference>
<dbReference type="EC" id="2.1.1.13" evidence="6 20"/>
<proteinExistence type="inferred from homology"/>
<comment type="domain">
    <text evidence="21">Modular enzyme with four functionally distinct domains. The isolated Hcy-binding domain catalyzes methyl transfer from free methylcobalamin to homocysteine. The Hcy-binding domain in association with the pterin-binding domain catalyzes the methylation of cob(I)alamin by methyltetrahydrofolate and the methylation of homocysteine. The B12-binding domain binds the cofactor. The AdoMet activation domain binds S-adenosyl-L-methionine. Under aerobic conditions cob(I)alamin can be converted to inactive cob(II)alamin. Reductive methylation by S-adenosyl-L-methionine and flavodoxin regenerates methylcobalamin.</text>
</comment>
<dbReference type="CDD" id="cd02069">
    <property type="entry name" value="methionine_synthase_B12_BD"/>
    <property type="match status" value="1"/>
</dbReference>
<feature type="domain" description="Pterin-binding" evidence="26">
    <location>
        <begin position="371"/>
        <end position="636"/>
    </location>
</feature>
<evidence type="ECO:0000256" key="20">
    <source>
        <dbReference type="NCBIfam" id="TIGR02082"/>
    </source>
</evidence>
<dbReference type="SUPFAM" id="SSF82282">
    <property type="entry name" value="Homocysteine S-methyltransferase"/>
    <property type="match status" value="1"/>
</dbReference>
<dbReference type="InterPro" id="IPR036724">
    <property type="entry name" value="Cobalamin-bd_sf"/>
</dbReference>
<evidence type="ECO:0000259" key="25">
    <source>
        <dbReference type="PROSITE" id="PS50970"/>
    </source>
</evidence>
<dbReference type="GO" id="GO:0031419">
    <property type="term" value="F:cobalamin binding"/>
    <property type="evidence" value="ECO:0007669"/>
    <property type="project" value="UniProtKB-UniRule"/>
</dbReference>
<feature type="binding site" evidence="22 24">
    <location>
        <position position="325"/>
    </location>
    <ligand>
        <name>Zn(2+)</name>
        <dbReference type="ChEBI" id="CHEBI:29105"/>
    </ligand>
</feature>
<comment type="catalytic activity">
    <reaction evidence="1 21">
        <text>(6S)-5-methyl-5,6,7,8-tetrahydrofolate + L-homocysteine = (6S)-5,6,7,8-tetrahydrofolate + L-methionine</text>
        <dbReference type="Rhea" id="RHEA:11172"/>
        <dbReference type="ChEBI" id="CHEBI:18608"/>
        <dbReference type="ChEBI" id="CHEBI:57453"/>
        <dbReference type="ChEBI" id="CHEBI:57844"/>
        <dbReference type="ChEBI" id="CHEBI:58199"/>
        <dbReference type="EC" id="2.1.1.13"/>
    </reaction>
</comment>
<dbReference type="InterPro" id="IPR011822">
    <property type="entry name" value="MetH"/>
</dbReference>
<dbReference type="SUPFAM" id="SSF56507">
    <property type="entry name" value="Methionine synthase activation domain-like"/>
    <property type="match status" value="1"/>
</dbReference>
<name>A0A5C6FUT3_9PLAN</name>
<evidence type="ECO:0000256" key="17">
    <source>
        <dbReference type="ARBA" id="ARBA00023285"/>
    </source>
</evidence>
<dbReference type="FunFam" id="3.20.20.330:FF:000001">
    <property type="entry name" value="Methionine synthase"/>
    <property type="match status" value="1"/>
</dbReference>
<evidence type="ECO:0000256" key="2">
    <source>
        <dbReference type="ARBA" id="ARBA00001947"/>
    </source>
</evidence>
<feature type="binding site" evidence="23">
    <location>
        <position position="878"/>
    </location>
    <ligand>
        <name>methylcob(III)alamin</name>
        <dbReference type="ChEBI" id="CHEBI:28115"/>
    </ligand>
</feature>
<evidence type="ECO:0000259" key="26">
    <source>
        <dbReference type="PROSITE" id="PS50972"/>
    </source>
</evidence>
<dbReference type="PANTHER" id="PTHR45833">
    <property type="entry name" value="METHIONINE SYNTHASE"/>
    <property type="match status" value="1"/>
</dbReference>
<keyword evidence="11 21" id="KW-0808">Transferase</keyword>
<feature type="binding site" evidence="23">
    <location>
        <position position="826"/>
    </location>
    <ligand>
        <name>methylcob(III)alamin</name>
        <dbReference type="ChEBI" id="CHEBI:28115"/>
    </ligand>
</feature>
<accession>A0A5C6FUT3</accession>
<evidence type="ECO:0000256" key="14">
    <source>
        <dbReference type="ARBA" id="ARBA00022737"/>
    </source>
</evidence>
<dbReference type="GO" id="GO:0032259">
    <property type="term" value="P:methylation"/>
    <property type="evidence" value="ECO:0007669"/>
    <property type="project" value="UniProtKB-KW"/>
</dbReference>
<organism evidence="30 31">
    <name type="scientific">Crateriforma conspicua</name>
    <dbReference type="NCBI Taxonomy" id="2527996"/>
    <lineage>
        <taxon>Bacteria</taxon>
        <taxon>Pseudomonadati</taxon>
        <taxon>Planctomycetota</taxon>
        <taxon>Planctomycetia</taxon>
        <taxon>Planctomycetales</taxon>
        <taxon>Planctomycetaceae</taxon>
        <taxon>Crateriforma</taxon>
    </lineage>
</organism>
<evidence type="ECO:0000256" key="12">
    <source>
        <dbReference type="ARBA" id="ARBA00022691"/>
    </source>
</evidence>
<dbReference type="Pfam" id="PF02607">
    <property type="entry name" value="B12-binding_2"/>
    <property type="match status" value="1"/>
</dbReference>
<evidence type="ECO:0000256" key="6">
    <source>
        <dbReference type="ARBA" id="ARBA00012032"/>
    </source>
</evidence>
<keyword evidence="15 21" id="KW-0862">Zinc</keyword>
<evidence type="ECO:0000259" key="29">
    <source>
        <dbReference type="PROSITE" id="PS51337"/>
    </source>
</evidence>
<comment type="cofactor">
    <cofactor evidence="3 21 22">
        <name>methylcob(III)alamin</name>
        <dbReference type="ChEBI" id="CHEBI:28115"/>
    </cofactor>
</comment>
<dbReference type="SMART" id="SM01018">
    <property type="entry name" value="B12-binding_2"/>
    <property type="match status" value="1"/>
</dbReference>
<evidence type="ECO:0000256" key="15">
    <source>
        <dbReference type="ARBA" id="ARBA00022833"/>
    </source>
</evidence>
<dbReference type="Gene3D" id="1.10.1240.10">
    <property type="entry name" value="Methionine synthase domain"/>
    <property type="match status" value="1"/>
</dbReference>
<keyword evidence="9 21" id="KW-0028">Amino-acid biosynthesis</keyword>
<dbReference type="InterPro" id="IPR036594">
    <property type="entry name" value="Meth_synthase_dom"/>
</dbReference>
<evidence type="ECO:0000256" key="22">
    <source>
        <dbReference type="PIRSR" id="PIRSR000381-1"/>
    </source>
</evidence>
<evidence type="ECO:0000256" key="11">
    <source>
        <dbReference type="ARBA" id="ARBA00022679"/>
    </source>
</evidence>
<dbReference type="Pfam" id="PF02965">
    <property type="entry name" value="Met_synt_B12"/>
    <property type="match status" value="1"/>
</dbReference>
<dbReference type="PROSITE" id="PS50972">
    <property type="entry name" value="PTERIN_BINDING"/>
    <property type="match status" value="1"/>
</dbReference>
<dbReference type="InterPro" id="IPR004223">
    <property type="entry name" value="VitB12-dep_Met_synth_activ_dom"/>
</dbReference>
<dbReference type="PIRSF" id="PIRSF000381">
    <property type="entry name" value="MetH"/>
    <property type="match status" value="1"/>
</dbReference>
<evidence type="ECO:0000313" key="30">
    <source>
        <dbReference type="EMBL" id="TWU65270.1"/>
    </source>
</evidence>
<keyword evidence="10 21" id="KW-0846">Cobalamin</keyword>
<evidence type="ECO:0000256" key="24">
    <source>
        <dbReference type="PROSITE-ProRule" id="PRU00333"/>
    </source>
</evidence>
<dbReference type="UniPathway" id="UPA00051">
    <property type="reaction ID" value="UER00081"/>
</dbReference>
<sequence length="1246" mass="138480">MFHAPKKFAFDMLQLSSATTLLPDLVRDRILMLDGAMGTMIQRLQLDEAAVRGDRFADHHKDLKNFSDLLCLTHPDAITDIHLAYLEAGADIVETNSFGASPVGMIEFDLPVELVDEINHAAVACARRATDQWNERTPDRPRFVAGSIGPTTRQTAISTRVDDPAHRDTTFNEMRDSYRAQVDTLIDAGVDILLPETAIDTLNLKACLFAIRDAFDSGARRVPVMVSGTFDKGGRTFVSGQSVEAFVTSLGHFPLLSIGMNCALGPDVMRPHVEQMSQATGLPISCHPNAGLPNDMGEFDLGPKAMADIVGEYADNGWINILGGCCGTTPDHIRAMSERVRTCKPKQESTGPVWTRLSGQLPMAMRPEIPFTMIGERTNVTGSRKFARLIRDENYDEAVEVAREQVQNGATIIDINFDDALLDGVEAMTRFLRLISGDDVVAAVPVMVDSSRWEVLEAGLQNVQGKAIVNSISLKVGEEEFLRQAKLVRQYGAAAVVMAFDEQGQAADEESKVRICKRAYDLLTQQADFPPEDIIFDPNILTVATGIEEHNNYAVDFINAVRRIKKECPGAKTSGGVSNISFSFRGNDRVREAMHSAFLYHAVRAGLDMGIVNAGQLEVYEEIPKDLLEHVEDVLLNRRSDATDRMLEFAETVKGSGKKKAGEDLSWRENNVTERIKHALIKGIDKFIVEDTEEARQQYDRCLQVIEGPLMDGMQVVGDLFGEGKMFLPQVVKSARVMKKAVAYLEPFMEEEKEQAGQAEASDRGTFLIATVKGDVHDIGKNIVGVVLQCNNYRVIDLGVMVDCDTILDEAIKHSADMIGLSGLITPSLDEMVHVAREMKRRQMNLPLLIGGATTSAKHTAVKIAPAYDQPVIHVADASRSVGVVEKLISDDMHDEFVQSNTKLQQELVSSFRERQQTLVPYQTAFEKRFATDWSTVRIDQPDFTGVKVLDDFPLATLREFIDWSPYFQTWELKGKYPKILKDETVGEIAREVFEKANAMLDRVIADKTLTAKAAYAFWPAASDGDDVVLYEDDDRKSEKARFHFLRQQWERRGQNDFRSLADYVAPVDSGRKDYIGGFVVTAGIGANELAMKFKQELDDESAIIVQAVADRLAEAFAECLHHKVRREWGYGAEEDLSNDDLIAEKYRGIRPAAGYPACPDHTEKRTLFDLLDAEKNTGVELTSSFAMTPAASVSGLYFAHPQSRYFTVDRVTRDQVESYAKRKGLPLDEVERWLAPNLAYDPNAS</sequence>
<feature type="binding site" evidence="23">
    <location>
        <begin position="1206"/>
        <end position="1207"/>
    </location>
    <ligand>
        <name>S-adenosyl-L-methionine</name>
        <dbReference type="ChEBI" id="CHEBI:59789"/>
    </ligand>
</feature>